<dbReference type="Proteomes" id="UP000236742">
    <property type="component" value="Unassembled WGS sequence"/>
</dbReference>
<evidence type="ECO:0000313" key="4">
    <source>
        <dbReference type="Proteomes" id="UP000236742"/>
    </source>
</evidence>
<reference evidence="3 4" key="1">
    <citation type="submission" date="2016-10" db="EMBL/GenBank/DDBJ databases">
        <authorList>
            <person name="de Groot N.N."/>
        </authorList>
    </citation>
    <scope>NUCLEOTIDE SEQUENCE [LARGE SCALE GENOMIC DNA]</scope>
    <source>
        <strain evidence="3 4">DSM 23413</strain>
    </source>
</reference>
<dbReference type="SUPFAM" id="SSF52402">
    <property type="entry name" value="Adenine nucleotide alpha hydrolases-like"/>
    <property type="match status" value="1"/>
</dbReference>
<dbReference type="Pfam" id="PF00582">
    <property type="entry name" value="Usp"/>
    <property type="match status" value="1"/>
</dbReference>
<dbReference type="Gene3D" id="3.40.50.620">
    <property type="entry name" value="HUPs"/>
    <property type="match status" value="1"/>
</dbReference>
<dbReference type="InterPro" id="IPR014729">
    <property type="entry name" value="Rossmann-like_a/b/a_fold"/>
</dbReference>
<dbReference type="InterPro" id="IPR006016">
    <property type="entry name" value="UspA"/>
</dbReference>
<comment type="similarity">
    <text evidence="1">Belongs to the universal stress protein A family.</text>
</comment>
<dbReference type="InterPro" id="IPR006015">
    <property type="entry name" value="Universal_stress_UspA"/>
</dbReference>
<dbReference type="EMBL" id="FNVD01000004">
    <property type="protein sequence ID" value="SEF74259.1"/>
    <property type="molecule type" value="Genomic_DNA"/>
</dbReference>
<protein>
    <submittedName>
        <fullName evidence="3">Nucleotide-binding universal stress protein, UspA family</fullName>
    </submittedName>
</protein>
<keyword evidence="4" id="KW-1185">Reference proteome</keyword>
<evidence type="ECO:0000256" key="1">
    <source>
        <dbReference type="ARBA" id="ARBA00008791"/>
    </source>
</evidence>
<dbReference type="PANTHER" id="PTHR46268:SF6">
    <property type="entry name" value="UNIVERSAL STRESS PROTEIN UP12"/>
    <property type="match status" value="1"/>
</dbReference>
<gene>
    <name evidence="3" type="ORF">SAMN05421751_10455</name>
</gene>
<accession>A0A1H5UGW5</accession>
<feature type="domain" description="UspA" evidence="2">
    <location>
        <begin position="1"/>
        <end position="134"/>
    </location>
</feature>
<evidence type="ECO:0000313" key="3">
    <source>
        <dbReference type="EMBL" id="SEF74259.1"/>
    </source>
</evidence>
<dbReference type="PRINTS" id="PR01438">
    <property type="entry name" value="UNVRSLSTRESS"/>
</dbReference>
<sequence>MYKKIILALSLEHGYSTRALEVARRLRAEDGVIQAVHVYEQPSSNVGAYLDEEILAMAYAEARARLKERVANAPDVEPVMLKGHSGMTIAEYAASSGADLIVVGSHKPGLRDYFLGSTAARIVRHAPCSVHVLRDAD</sequence>
<dbReference type="AlphaFoldDB" id="A0A1H5UGW5"/>
<name>A0A1H5UGW5_9RHOB</name>
<dbReference type="CDD" id="cd00293">
    <property type="entry name" value="USP-like"/>
    <property type="match status" value="1"/>
</dbReference>
<dbReference type="OrthoDB" id="9792500at2"/>
<evidence type="ECO:0000259" key="2">
    <source>
        <dbReference type="Pfam" id="PF00582"/>
    </source>
</evidence>
<organism evidence="3 4">
    <name type="scientific">Jhaorihella thermophila</name>
    <dbReference type="NCBI Taxonomy" id="488547"/>
    <lineage>
        <taxon>Bacteria</taxon>
        <taxon>Pseudomonadati</taxon>
        <taxon>Pseudomonadota</taxon>
        <taxon>Alphaproteobacteria</taxon>
        <taxon>Rhodobacterales</taxon>
        <taxon>Paracoccaceae</taxon>
        <taxon>Jhaorihella</taxon>
    </lineage>
</organism>
<dbReference type="PANTHER" id="PTHR46268">
    <property type="entry name" value="STRESS RESPONSE PROTEIN NHAX"/>
    <property type="match status" value="1"/>
</dbReference>
<proteinExistence type="inferred from homology"/>
<dbReference type="RefSeq" id="WP_104007291.1">
    <property type="nucleotide sequence ID" value="NZ_FNVD01000004.1"/>
</dbReference>